<feature type="region of interest" description="Disordered" evidence="1">
    <location>
        <begin position="1"/>
        <end position="22"/>
    </location>
</feature>
<dbReference type="Proteomes" id="UP001066276">
    <property type="component" value="Chromosome 2_1"/>
</dbReference>
<comment type="caution">
    <text evidence="2">The sequence shown here is derived from an EMBL/GenBank/DDBJ whole genome shotgun (WGS) entry which is preliminary data.</text>
</comment>
<keyword evidence="3" id="KW-1185">Reference proteome</keyword>
<name>A0AAV7VP52_PLEWA</name>
<evidence type="ECO:0000256" key="1">
    <source>
        <dbReference type="SAM" id="MobiDB-lite"/>
    </source>
</evidence>
<organism evidence="2 3">
    <name type="scientific">Pleurodeles waltl</name>
    <name type="common">Iberian ribbed newt</name>
    <dbReference type="NCBI Taxonomy" id="8319"/>
    <lineage>
        <taxon>Eukaryota</taxon>
        <taxon>Metazoa</taxon>
        <taxon>Chordata</taxon>
        <taxon>Craniata</taxon>
        <taxon>Vertebrata</taxon>
        <taxon>Euteleostomi</taxon>
        <taxon>Amphibia</taxon>
        <taxon>Batrachia</taxon>
        <taxon>Caudata</taxon>
        <taxon>Salamandroidea</taxon>
        <taxon>Salamandridae</taxon>
        <taxon>Pleurodelinae</taxon>
        <taxon>Pleurodeles</taxon>
    </lineage>
</organism>
<sequence>MDRKKKLKKRPRKLTDKAAHGGSKSLDEIDLLFEEVEAILNSELGTCAILPQSKSPLNSKKIQEFFKKKKKSQIVISGASNDGAGEMPIANATIPSIQQGMAAYSSNSNPSCIQEASLAEGIERIPQPLSPEIRIVPNVPCRNRFEFLTEEGDLTESHDLPPTKIDIKAAISPPSTAMCSEPSSSKVNLPLILHRVEEVRNLVLQLTKLLQGKLVQQPRCKCLKLEIVEDGGIVAPKLVSSDIIANKGPADYFQSSGSYLGPIGANFYPYIANPKSKFTGCNSSIPGGTLAVRDVDPVGSFFAPPNRHFSMRHNTTTSILKTMDDPFPTIDRHPTNTLIKSSTCITPSQRAHSAPDMPLPSIGSRYGGNTLFLTNVPKLPPRSVEDQESRLNKVIHWLRHRQGCLSVILLDILKTERWSPFGSNLDVIVFLDKIMADQLIDSVARMCQLKGLKGEGIMLVPKLVDLKQTLATAHNTYTNRRAPREEGDLMLYDSV</sequence>
<evidence type="ECO:0000313" key="2">
    <source>
        <dbReference type="EMBL" id="KAJ1202426.1"/>
    </source>
</evidence>
<dbReference type="AlphaFoldDB" id="A0AAV7VP52"/>
<accession>A0AAV7VP52</accession>
<proteinExistence type="predicted"/>
<gene>
    <name evidence="2" type="ORF">NDU88_006226</name>
</gene>
<feature type="compositionally biased region" description="Basic residues" evidence="1">
    <location>
        <begin position="1"/>
        <end position="12"/>
    </location>
</feature>
<reference evidence="2" key="1">
    <citation type="journal article" date="2022" name="bioRxiv">
        <title>Sequencing and chromosome-scale assembly of the giantPleurodeles waltlgenome.</title>
        <authorList>
            <person name="Brown T."/>
            <person name="Elewa A."/>
            <person name="Iarovenko S."/>
            <person name="Subramanian E."/>
            <person name="Araus A.J."/>
            <person name="Petzold A."/>
            <person name="Susuki M."/>
            <person name="Suzuki K.-i.T."/>
            <person name="Hayashi T."/>
            <person name="Toyoda A."/>
            <person name="Oliveira C."/>
            <person name="Osipova E."/>
            <person name="Leigh N.D."/>
            <person name="Simon A."/>
            <person name="Yun M.H."/>
        </authorList>
    </citation>
    <scope>NUCLEOTIDE SEQUENCE</scope>
    <source>
        <strain evidence="2">20211129_DDA</strain>
        <tissue evidence="2">Liver</tissue>
    </source>
</reference>
<evidence type="ECO:0000313" key="3">
    <source>
        <dbReference type="Proteomes" id="UP001066276"/>
    </source>
</evidence>
<protein>
    <submittedName>
        <fullName evidence="2">Uncharacterized protein</fullName>
    </submittedName>
</protein>
<dbReference type="EMBL" id="JANPWB010000003">
    <property type="protein sequence ID" value="KAJ1202426.1"/>
    <property type="molecule type" value="Genomic_DNA"/>
</dbReference>